<evidence type="ECO:0000313" key="1">
    <source>
        <dbReference type="EMBL" id="CAG8778322.1"/>
    </source>
</evidence>
<feature type="non-terminal residue" evidence="1">
    <location>
        <position position="1"/>
    </location>
</feature>
<comment type="caution">
    <text evidence="1">The sequence shown here is derived from an EMBL/GenBank/DDBJ whole genome shotgun (WGS) entry which is preliminary data.</text>
</comment>
<gene>
    <name evidence="1" type="ORF">RPERSI_LOCUS17215</name>
</gene>
<organism evidence="1 2">
    <name type="scientific">Racocetra persica</name>
    <dbReference type="NCBI Taxonomy" id="160502"/>
    <lineage>
        <taxon>Eukaryota</taxon>
        <taxon>Fungi</taxon>
        <taxon>Fungi incertae sedis</taxon>
        <taxon>Mucoromycota</taxon>
        <taxon>Glomeromycotina</taxon>
        <taxon>Glomeromycetes</taxon>
        <taxon>Diversisporales</taxon>
        <taxon>Gigasporaceae</taxon>
        <taxon>Racocetra</taxon>
    </lineage>
</organism>
<reference evidence="1" key="1">
    <citation type="submission" date="2021-06" db="EMBL/GenBank/DDBJ databases">
        <authorList>
            <person name="Kallberg Y."/>
            <person name="Tangrot J."/>
            <person name="Rosling A."/>
        </authorList>
    </citation>
    <scope>NUCLEOTIDE SEQUENCE</scope>
    <source>
        <strain evidence="1">MA461A</strain>
    </source>
</reference>
<evidence type="ECO:0000313" key="2">
    <source>
        <dbReference type="Proteomes" id="UP000789920"/>
    </source>
</evidence>
<name>A0ACA9R5P0_9GLOM</name>
<sequence length="489" mass="57875">YFQISYGGGYGMDMLDKCLETNNFGVDNMIFDYDEQPKKIDVAIQSYENKLDPIKSEFHQTKFQVCIKALKKNYLVTEKIMIFIEPRHPELIGKLSRSYFRVQIIGSRIFSPQRVKSTNSSFLIYESLLQDPGRYTLQVRLMFYDYPNIYSLETVDPNHYPNIKLIDEPIVNGNWNFRVSPKRNWKWLNPKLPKTCDGINYLTGRWTNDLKIFLPYKCQIPKYEFFDFPEALQINDKFRYSWIRFLGDSNLIALFQVLMNRIGAKCIKTLENTNQKIQYVCTLTYDMEKSNNNTLPRELVLTNELYFPESSNDLESLLNSAFSENCQPFKECKDKFQCGITKFHSTESTEICKAKTADYVFVSIGSRTLEWSYSRMDEYLKRIFSNIQENQSNGKITFMTTNAMNVHNIPKEYGSQYLIRNNFRIDKINKLLRKYLTQNNTEMVDLIDIWSTTQPIWEFSRDAIHYYRNVYDVQAQLIIDKLIERLNKL</sequence>
<dbReference type="EMBL" id="CAJVQC010043822">
    <property type="protein sequence ID" value="CAG8778322.1"/>
    <property type="molecule type" value="Genomic_DNA"/>
</dbReference>
<dbReference type="Proteomes" id="UP000789920">
    <property type="component" value="Unassembled WGS sequence"/>
</dbReference>
<accession>A0ACA9R5P0</accession>
<keyword evidence="2" id="KW-1185">Reference proteome</keyword>
<protein>
    <submittedName>
        <fullName evidence="1">7036_t:CDS:1</fullName>
    </submittedName>
</protein>
<proteinExistence type="predicted"/>